<dbReference type="PROSITE" id="PS51898">
    <property type="entry name" value="TYR_RECOMBINASE"/>
    <property type="match status" value="1"/>
</dbReference>
<name>Q9PFH9_XYLFA</name>
<dbReference type="Gene3D" id="1.10.443.10">
    <property type="entry name" value="Intergrase catalytic core"/>
    <property type="match status" value="1"/>
</dbReference>
<dbReference type="GO" id="GO:0003677">
    <property type="term" value="F:DNA binding"/>
    <property type="evidence" value="ECO:0007669"/>
    <property type="project" value="UniProtKB-KW"/>
</dbReference>
<dbReference type="AlphaFoldDB" id="Q9PFH9"/>
<dbReference type="InterPro" id="IPR002104">
    <property type="entry name" value="Integrase_catalytic"/>
</dbReference>
<sequence length="387" mass="43882">MQERPGQIGKYWLSQRTGSKNWCRTWFDAATRQTNRASLGTTDIQEAKVRLWEWYAKYGDISKQTPQDVVLDLVLTRYWQQHACNITSAESAKVALGYWSDFFAGATVSEITPSRQREFVRWLQTGSDTPRSDGYIKRILTVGKAALNRAYKEGEITSVPYIIPGKDAPPRDQVLSLQESAALWEAATLPHERMYLALAYGTLARPEAILGLRREFADIQRRLLTQNPPGRKQTKKFRPVVPICDFLLPWILSVDRGPLVHWHGKPIASFKTAWRALRTHAGLPKDTVPKVIRHTMATELRSAGVAAQDIQGMLGHRAYGGTTDVYAKYRPDYMADAVRAIDAYMERLRVSCVSVNKPQIAQPIDFIGGRCRVRTCDPCRVKAMLYR</sequence>
<dbReference type="KEGG" id="xfa:XF_0678"/>
<proteinExistence type="predicted"/>
<evidence type="ECO:0000256" key="2">
    <source>
        <dbReference type="ARBA" id="ARBA00023172"/>
    </source>
</evidence>
<organism evidence="4 5">
    <name type="scientific">Xylella fastidiosa (strain 9a5c)</name>
    <dbReference type="NCBI Taxonomy" id="160492"/>
    <lineage>
        <taxon>Bacteria</taxon>
        <taxon>Pseudomonadati</taxon>
        <taxon>Pseudomonadota</taxon>
        <taxon>Gammaproteobacteria</taxon>
        <taxon>Lysobacterales</taxon>
        <taxon>Lysobacteraceae</taxon>
        <taxon>Xylella</taxon>
    </lineage>
</organism>
<dbReference type="GO" id="GO:0015074">
    <property type="term" value="P:DNA integration"/>
    <property type="evidence" value="ECO:0007669"/>
    <property type="project" value="InterPro"/>
</dbReference>
<dbReference type="HOGENOM" id="CLU_049025_0_0_6"/>
<dbReference type="CDD" id="cd00796">
    <property type="entry name" value="INT_Rci_Hp1_C"/>
    <property type="match status" value="1"/>
</dbReference>
<dbReference type="InterPro" id="IPR013762">
    <property type="entry name" value="Integrase-like_cat_sf"/>
</dbReference>
<evidence type="ECO:0000259" key="3">
    <source>
        <dbReference type="PROSITE" id="PS51898"/>
    </source>
</evidence>
<dbReference type="Pfam" id="PF00589">
    <property type="entry name" value="Phage_integrase"/>
    <property type="match status" value="1"/>
</dbReference>
<evidence type="ECO:0000256" key="1">
    <source>
        <dbReference type="ARBA" id="ARBA00023125"/>
    </source>
</evidence>
<dbReference type="InterPro" id="IPR010998">
    <property type="entry name" value="Integrase_recombinase_N"/>
</dbReference>
<protein>
    <submittedName>
        <fullName evidence="4">Phage-related integrase</fullName>
    </submittedName>
</protein>
<gene>
    <name evidence="4" type="ordered locus">XF_0678</name>
</gene>
<dbReference type="GO" id="GO:0006310">
    <property type="term" value="P:DNA recombination"/>
    <property type="evidence" value="ECO:0007669"/>
    <property type="project" value="UniProtKB-KW"/>
</dbReference>
<dbReference type="Gene3D" id="1.10.150.130">
    <property type="match status" value="1"/>
</dbReference>
<dbReference type="SUPFAM" id="SSF56349">
    <property type="entry name" value="DNA breaking-rejoining enzymes"/>
    <property type="match status" value="1"/>
</dbReference>
<dbReference type="PIR" id="E82777">
    <property type="entry name" value="E82777"/>
</dbReference>
<evidence type="ECO:0000313" key="5">
    <source>
        <dbReference type="Proteomes" id="UP000000812"/>
    </source>
</evidence>
<dbReference type="EMBL" id="AE003849">
    <property type="protein sequence ID" value="AAF83488.1"/>
    <property type="molecule type" value="Genomic_DNA"/>
</dbReference>
<dbReference type="STRING" id="160492.XF_0678"/>
<accession>Q9PFH9</accession>
<keyword evidence="1" id="KW-0238">DNA-binding</keyword>
<dbReference type="Proteomes" id="UP000000812">
    <property type="component" value="Chromosome"/>
</dbReference>
<feature type="domain" description="Tyr recombinase" evidence="3">
    <location>
        <begin position="170"/>
        <end position="339"/>
    </location>
</feature>
<keyword evidence="2" id="KW-0233">DNA recombination</keyword>
<dbReference type="eggNOG" id="COG0582">
    <property type="taxonomic scope" value="Bacteria"/>
</dbReference>
<evidence type="ECO:0000313" key="4">
    <source>
        <dbReference type="EMBL" id="AAF83488.1"/>
    </source>
</evidence>
<dbReference type="InterPro" id="IPR011010">
    <property type="entry name" value="DNA_brk_join_enz"/>
</dbReference>
<reference evidence="4 5" key="1">
    <citation type="journal article" date="2000" name="Nature">
        <title>The genome sequence of the plant pathogen Xylella fastidiosa.</title>
        <authorList>
            <person name="Simpson A.J."/>
            <person name="Reinach F.C."/>
            <person name="Arruda P."/>
            <person name="Abreu F.A."/>
            <person name="Acencio M."/>
            <person name="Alvarenga R."/>
            <person name="Alves L.M."/>
            <person name="Araya J.E."/>
            <person name="Baia G.S."/>
            <person name="Baptista C.S."/>
            <person name="Barros M.H."/>
            <person name="Bonaccorsi E.D."/>
            <person name="Bordin S."/>
            <person name="Bove J.M."/>
            <person name="Briones M.R."/>
            <person name="Bueno M.R."/>
            <person name="Camargo A.A."/>
            <person name="Camargo L.E."/>
            <person name="Carraro D.M."/>
            <person name="Carrer H."/>
            <person name="Colauto N.B."/>
            <person name="Colombo C."/>
            <person name="Costa F.F."/>
            <person name="Costa M.C."/>
            <person name="Costa-Neto C.M."/>
            <person name="Coutinho L.L."/>
            <person name="Cristofani M."/>
            <person name="Dias-Neto E."/>
            <person name="Docena C."/>
            <person name="El-Dorry H."/>
            <person name="Facincani A.P."/>
            <person name="Ferreira A.J."/>
            <person name="Ferreira V.C."/>
            <person name="Ferro J.A."/>
            <person name="Fraga J.S."/>
            <person name="Franca S.C."/>
            <person name="Franco M.C."/>
            <person name="Frohme M."/>
            <person name="Furlan L.R."/>
            <person name="Garnier M."/>
            <person name="Goldman G.H."/>
            <person name="Goldman M.H."/>
            <person name="Gomes S.L."/>
            <person name="Gruber A."/>
            <person name="Ho P.L."/>
            <person name="Hoheisel J.D."/>
            <person name="Junqueira M.L."/>
            <person name="Kemper E.L."/>
            <person name="Kitajima J.P."/>
            <person name="Krieger J.E."/>
            <person name="Kuramae E.E."/>
            <person name="Laigret F."/>
            <person name="Lambais M.R."/>
            <person name="Leite L.C."/>
            <person name="Lemos E.G."/>
            <person name="Lemos M.V."/>
            <person name="Lopes S.A."/>
            <person name="Lopes C.R."/>
            <person name="Machado J.A."/>
            <person name="Machado M.A."/>
            <person name="Madeira A.M."/>
            <person name="Madeira H.M."/>
            <person name="Marino C.L."/>
            <person name="Marques M.V."/>
            <person name="Martins E.A."/>
            <person name="Martins E.M."/>
            <person name="Matsukuma A.Y."/>
            <person name="Menck C.F."/>
            <person name="Miracca E.C."/>
            <person name="Miyaki C.Y."/>
            <person name="Monteriro-Vitorello C.B."/>
            <person name="Moon D.H."/>
            <person name="Nagai M.A."/>
            <person name="Nascimento A.L."/>
            <person name="Netto L.E."/>
            <person name="Nhani A.Jr."/>
            <person name="Nobrega F.G."/>
            <person name="Nunes L.R."/>
            <person name="Oliveira M.A."/>
            <person name="de Oliveira M.C."/>
            <person name="de Oliveira R.C."/>
            <person name="Palmieri D.A."/>
            <person name="Paris A."/>
            <person name="Peixoto B.R."/>
            <person name="Pereira G.A."/>
            <person name="Pereira H.A.Jr."/>
            <person name="Pesquero J.B."/>
            <person name="Quaggio R.B."/>
            <person name="Roberto P.G."/>
            <person name="Rodrigues V."/>
            <person name="de M Rosa A.J."/>
            <person name="de Rosa V.E.Jr."/>
            <person name="de Sa R.G."/>
            <person name="Santelli R.V."/>
            <person name="Sawasaki H.E."/>
            <person name="da Silva A.C."/>
            <person name="da Silva A.M."/>
            <person name="da Silva F.R."/>
            <person name="da Silva W.A.Jr."/>
            <person name="da Silveira J.F."/>
            <person name="Silvestri M.L."/>
            <person name="Siqueira W.J."/>
            <person name="de Souza A.A."/>
            <person name="de Souza A.P."/>
            <person name="Terenzi M.F."/>
            <person name="Truffi D."/>
            <person name="Tsai S.M."/>
            <person name="Tsuhako M.H."/>
            <person name="Vallada H."/>
            <person name="Van Sluys M.A."/>
            <person name="Verjovski-Almeida S."/>
            <person name="Vettore A.L."/>
            <person name="Zago M.A."/>
            <person name="Zatz M."/>
            <person name="Meidanis J."/>
            <person name="Setubal J.C."/>
        </authorList>
    </citation>
    <scope>NUCLEOTIDE SEQUENCE [LARGE SCALE GENOMIC DNA]</scope>
    <source>
        <strain evidence="4 5">9a5c</strain>
    </source>
</reference>